<reference evidence="6" key="1">
    <citation type="submission" date="2022-12" db="EMBL/GenBank/DDBJ databases">
        <authorList>
            <person name="Petersen C."/>
        </authorList>
    </citation>
    <scope>NUCLEOTIDE SEQUENCE</scope>
    <source>
        <strain evidence="6">IBT 30728</strain>
    </source>
</reference>
<dbReference type="InterPro" id="IPR051209">
    <property type="entry name" value="FAD-bind_Monooxygenase_sf"/>
</dbReference>
<organism evidence="6 7">
    <name type="scientific">Penicillium diatomitis</name>
    <dbReference type="NCBI Taxonomy" id="2819901"/>
    <lineage>
        <taxon>Eukaryota</taxon>
        <taxon>Fungi</taxon>
        <taxon>Dikarya</taxon>
        <taxon>Ascomycota</taxon>
        <taxon>Pezizomycotina</taxon>
        <taxon>Eurotiomycetes</taxon>
        <taxon>Eurotiomycetidae</taxon>
        <taxon>Eurotiales</taxon>
        <taxon>Aspergillaceae</taxon>
        <taxon>Penicillium</taxon>
    </lineage>
</organism>
<dbReference type="AlphaFoldDB" id="A0A9W9XDW7"/>
<dbReference type="GeneID" id="81623984"/>
<dbReference type="PANTHER" id="PTHR42877">
    <property type="entry name" value="L-ORNITHINE N(5)-MONOOXYGENASE-RELATED"/>
    <property type="match status" value="1"/>
</dbReference>
<comment type="similarity">
    <text evidence="2">Belongs to the FAD-binding monooxygenase family.</text>
</comment>
<dbReference type="EMBL" id="JAPWDQ010000004">
    <property type="protein sequence ID" value="KAJ5489243.1"/>
    <property type="molecule type" value="Genomic_DNA"/>
</dbReference>
<dbReference type="RefSeq" id="XP_056791276.1">
    <property type="nucleotide sequence ID" value="XM_056933735.1"/>
</dbReference>
<evidence type="ECO:0000256" key="4">
    <source>
        <dbReference type="ARBA" id="ARBA00022827"/>
    </source>
</evidence>
<dbReference type="InterPro" id="IPR020946">
    <property type="entry name" value="Flavin_mOase-like"/>
</dbReference>
<keyword evidence="5" id="KW-0560">Oxidoreductase</keyword>
<dbReference type="Gene3D" id="3.50.50.60">
    <property type="entry name" value="FAD/NAD(P)-binding domain"/>
    <property type="match status" value="2"/>
</dbReference>
<evidence type="ECO:0000256" key="1">
    <source>
        <dbReference type="ARBA" id="ARBA00001974"/>
    </source>
</evidence>
<evidence type="ECO:0000313" key="6">
    <source>
        <dbReference type="EMBL" id="KAJ5489243.1"/>
    </source>
</evidence>
<evidence type="ECO:0000256" key="5">
    <source>
        <dbReference type="ARBA" id="ARBA00023002"/>
    </source>
</evidence>
<proteinExistence type="inferred from homology"/>
<reference evidence="6" key="2">
    <citation type="journal article" date="2023" name="IMA Fungus">
        <title>Comparative genomic study of the Penicillium genus elucidates a diverse pangenome and 15 lateral gene transfer events.</title>
        <authorList>
            <person name="Petersen C."/>
            <person name="Sorensen T."/>
            <person name="Nielsen M.R."/>
            <person name="Sondergaard T.E."/>
            <person name="Sorensen J.L."/>
            <person name="Fitzpatrick D.A."/>
            <person name="Frisvad J.C."/>
            <person name="Nielsen K.L."/>
        </authorList>
    </citation>
    <scope>NUCLEOTIDE SEQUENCE</scope>
    <source>
        <strain evidence="6">IBT 30728</strain>
    </source>
</reference>
<evidence type="ECO:0000256" key="2">
    <source>
        <dbReference type="ARBA" id="ARBA00010139"/>
    </source>
</evidence>
<comment type="cofactor">
    <cofactor evidence="1">
        <name>FAD</name>
        <dbReference type="ChEBI" id="CHEBI:57692"/>
    </cofactor>
</comment>
<gene>
    <name evidence="6" type="ORF">N7539_004133</name>
</gene>
<dbReference type="Proteomes" id="UP001148312">
    <property type="component" value="Unassembled WGS sequence"/>
</dbReference>
<dbReference type="Pfam" id="PF00743">
    <property type="entry name" value="FMO-like"/>
    <property type="match status" value="1"/>
</dbReference>
<name>A0A9W9XDW7_9EURO</name>
<accession>A0A9W9XDW7</accession>
<comment type="caution">
    <text evidence="6">The sequence shown here is derived from an EMBL/GenBank/DDBJ whole genome shotgun (WGS) entry which is preliminary data.</text>
</comment>
<evidence type="ECO:0000256" key="3">
    <source>
        <dbReference type="ARBA" id="ARBA00022630"/>
    </source>
</evidence>
<protein>
    <submittedName>
        <fullName evidence="6">FAD-binding monooxygenase ktnD</fullName>
    </submittedName>
</protein>
<keyword evidence="7" id="KW-1185">Reference proteome</keyword>
<dbReference type="GO" id="GO:0050661">
    <property type="term" value="F:NADP binding"/>
    <property type="evidence" value="ECO:0007669"/>
    <property type="project" value="InterPro"/>
</dbReference>
<keyword evidence="3" id="KW-0285">Flavoprotein</keyword>
<evidence type="ECO:0000313" key="7">
    <source>
        <dbReference type="Proteomes" id="UP001148312"/>
    </source>
</evidence>
<keyword evidence="4" id="KW-0274">FAD</keyword>
<dbReference type="GO" id="GO:0050660">
    <property type="term" value="F:flavin adenine dinucleotide binding"/>
    <property type="evidence" value="ECO:0007669"/>
    <property type="project" value="InterPro"/>
</dbReference>
<keyword evidence="6" id="KW-0503">Monooxygenase</keyword>
<dbReference type="InterPro" id="IPR036188">
    <property type="entry name" value="FAD/NAD-bd_sf"/>
</dbReference>
<dbReference type="PANTHER" id="PTHR42877:SF4">
    <property type="entry name" value="FAD_NAD(P)-BINDING DOMAIN-CONTAINING PROTEIN-RELATED"/>
    <property type="match status" value="1"/>
</dbReference>
<sequence>MPATSEPHLPVGNKDFTNATVVIIGAGISGMNMAIDLIRRNNCRNFVILEKSSSIGGTWSDQKYPGCCCDVWSSLYSYSFEQNPNWTREYPGQEEIYAYLVGVAQKWGLYKHVRFNSAVDEARWDDETCKWKVTVQKSGQKDSEFASSYVITSDFLVSAVGQLNIPRYPDIPGLDDFEGRVMHSARWDWSYDFKGKRIAVIGNGATAAQIVPEIAPSASHLTVFQRTPNWVMPRLDAPVSAFQRALLTYIPPLRWRKRAQQMEFREGFHAAIFDDQSQWAQVIRDGCKGLLETQLAHRPELWKTLTPDYAPGCKRVIISDDYYPALARDNVALETGRIQRITKNGIDIEGAGEKEFDFIVLATGFKTVDFMYPIKVYGAKGRSVADVWKDGAKAYHGVTVEDMPNFGMFYGPNTNLGHNSIILMIEAQSLYLNALVSEVIRCRRLGKEIAIMPKPEVLNEYNEQIQALLRDSSFADPKCNSWYKRDDGIITNNWSGTVVDYQKNLSELKWSDYIVEGSGEYLVRKKRSSHVGRVREESYVSDTTLLAGAASVLAMGGYLAVRAGLWRVGKT</sequence>
<dbReference type="SUPFAM" id="SSF51905">
    <property type="entry name" value="FAD/NAD(P)-binding domain"/>
    <property type="match status" value="2"/>
</dbReference>
<dbReference type="GO" id="GO:0004499">
    <property type="term" value="F:N,N-dimethylaniline monooxygenase activity"/>
    <property type="evidence" value="ECO:0007669"/>
    <property type="project" value="InterPro"/>
</dbReference>